<feature type="region of interest" description="Disordered" evidence="11">
    <location>
        <begin position="65"/>
        <end position="95"/>
    </location>
</feature>
<keyword evidence="10" id="KW-0479">Metal-binding</keyword>
<dbReference type="GO" id="GO:0003723">
    <property type="term" value="F:RNA binding"/>
    <property type="evidence" value="ECO:0007669"/>
    <property type="project" value="UniProtKB-KW"/>
</dbReference>
<keyword evidence="10" id="KW-0863">Zinc-finger</keyword>
<dbReference type="InterPro" id="IPR043128">
    <property type="entry name" value="Rev_trsase/Diguanyl_cyclase"/>
</dbReference>
<keyword evidence="4" id="KW-0548">Nucleotidyltransferase</keyword>
<dbReference type="EC" id="2.7.7.49" evidence="1"/>
<dbReference type="OrthoDB" id="3249394at2759"/>
<evidence type="ECO:0000259" key="12">
    <source>
        <dbReference type="PROSITE" id="PS50158"/>
    </source>
</evidence>
<dbReference type="SUPFAM" id="SSF53098">
    <property type="entry name" value="Ribonuclease H-like"/>
    <property type="match status" value="1"/>
</dbReference>
<dbReference type="PROSITE" id="PS50158">
    <property type="entry name" value="ZF_CCHC"/>
    <property type="match status" value="1"/>
</dbReference>
<dbReference type="CDD" id="cd00303">
    <property type="entry name" value="retropepsin_like"/>
    <property type="match status" value="1"/>
</dbReference>
<dbReference type="CDD" id="cd09274">
    <property type="entry name" value="RNase_HI_RT_Ty3"/>
    <property type="match status" value="1"/>
</dbReference>
<dbReference type="InterPro" id="IPR041588">
    <property type="entry name" value="Integrase_H2C2"/>
</dbReference>
<feature type="region of interest" description="Disordered" evidence="11">
    <location>
        <begin position="194"/>
        <end position="261"/>
    </location>
</feature>
<evidence type="ECO:0000256" key="4">
    <source>
        <dbReference type="ARBA" id="ARBA00022695"/>
    </source>
</evidence>
<dbReference type="InterPro" id="IPR012337">
    <property type="entry name" value="RNaseH-like_sf"/>
</dbReference>
<name>A0A060SBV1_PYCCI</name>
<keyword evidence="9" id="KW-0695">RNA-directed DNA polymerase</keyword>
<feature type="domain" description="Integrase catalytic" evidence="14">
    <location>
        <begin position="1852"/>
        <end position="1927"/>
    </location>
</feature>
<evidence type="ECO:0000313" key="15">
    <source>
        <dbReference type="EMBL" id="CDO71992.1"/>
    </source>
</evidence>
<dbReference type="Gene3D" id="3.30.420.10">
    <property type="entry name" value="Ribonuclease H-like superfamily/Ribonuclease H"/>
    <property type="match status" value="1"/>
</dbReference>
<evidence type="ECO:0000313" key="16">
    <source>
        <dbReference type="Proteomes" id="UP000029665"/>
    </source>
</evidence>
<feature type="compositionally biased region" description="Basic and acidic residues" evidence="11">
    <location>
        <begin position="464"/>
        <end position="478"/>
    </location>
</feature>
<dbReference type="PROSITE" id="PS50878">
    <property type="entry name" value="RT_POL"/>
    <property type="match status" value="1"/>
</dbReference>
<keyword evidence="2" id="KW-0507">mRNA processing</keyword>
<evidence type="ECO:0000256" key="5">
    <source>
        <dbReference type="ARBA" id="ARBA00022722"/>
    </source>
</evidence>
<dbReference type="InterPro" id="IPR050951">
    <property type="entry name" value="Retrovirus_Pol_polyprotein"/>
</dbReference>
<feature type="region of interest" description="Disordered" evidence="11">
    <location>
        <begin position="1537"/>
        <end position="1656"/>
    </location>
</feature>
<dbReference type="Gene3D" id="3.10.10.10">
    <property type="entry name" value="HIV Type 1 Reverse Transcriptase, subunit A, domain 1"/>
    <property type="match status" value="1"/>
</dbReference>
<dbReference type="Gene3D" id="2.40.70.10">
    <property type="entry name" value="Acid Proteases"/>
    <property type="match status" value="1"/>
</dbReference>
<evidence type="ECO:0000256" key="2">
    <source>
        <dbReference type="ARBA" id="ARBA00022664"/>
    </source>
</evidence>
<organism evidence="15 16">
    <name type="scientific">Pycnoporus cinnabarinus</name>
    <name type="common">Cinnabar-red polypore</name>
    <name type="synonym">Trametes cinnabarina</name>
    <dbReference type="NCBI Taxonomy" id="5643"/>
    <lineage>
        <taxon>Eukaryota</taxon>
        <taxon>Fungi</taxon>
        <taxon>Dikarya</taxon>
        <taxon>Basidiomycota</taxon>
        <taxon>Agaricomycotina</taxon>
        <taxon>Agaricomycetes</taxon>
        <taxon>Polyporales</taxon>
        <taxon>Polyporaceae</taxon>
        <taxon>Trametes</taxon>
    </lineage>
</organism>
<comment type="caution">
    <text evidence="15">The sequence shown here is derived from an EMBL/GenBank/DDBJ whole genome shotgun (WGS) entry which is preliminary data.</text>
</comment>
<dbReference type="Gene3D" id="3.30.70.270">
    <property type="match status" value="2"/>
</dbReference>
<dbReference type="GO" id="GO:0005634">
    <property type="term" value="C:nucleus"/>
    <property type="evidence" value="ECO:0007669"/>
    <property type="project" value="UniProtKB-ARBA"/>
</dbReference>
<keyword evidence="3" id="KW-0808">Transferase</keyword>
<dbReference type="GO" id="GO:0004519">
    <property type="term" value="F:endonuclease activity"/>
    <property type="evidence" value="ECO:0007669"/>
    <property type="project" value="UniProtKB-KW"/>
</dbReference>
<dbReference type="InterPro" id="IPR041373">
    <property type="entry name" value="RT_RNaseH"/>
</dbReference>
<evidence type="ECO:0000256" key="11">
    <source>
        <dbReference type="SAM" id="MobiDB-lite"/>
    </source>
</evidence>
<feature type="compositionally biased region" description="Basic and acidic residues" evidence="11">
    <location>
        <begin position="526"/>
        <end position="538"/>
    </location>
</feature>
<protein>
    <recommendedName>
        <fullName evidence="1">RNA-directed DNA polymerase</fullName>
        <ecNumber evidence="1">2.7.7.49</ecNumber>
    </recommendedName>
</protein>
<keyword evidence="10" id="KW-0862">Zinc</keyword>
<dbReference type="GO" id="GO:0006397">
    <property type="term" value="P:mRNA processing"/>
    <property type="evidence" value="ECO:0007669"/>
    <property type="project" value="UniProtKB-KW"/>
</dbReference>
<evidence type="ECO:0000259" key="13">
    <source>
        <dbReference type="PROSITE" id="PS50878"/>
    </source>
</evidence>
<dbReference type="InterPro" id="IPR000477">
    <property type="entry name" value="RT_dom"/>
</dbReference>
<keyword evidence="16" id="KW-1185">Reference proteome</keyword>
<evidence type="ECO:0000256" key="9">
    <source>
        <dbReference type="ARBA" id="ARBA00022918"/>
    </source>
</evidence>
<dbReference type="Pfam" id="PF17921">
    <property type="entry name" value="Integrase_H2C2"/>
    <property type="match status" value="1"/>
</dbReference>
<proteinExistence type="predicted"/>
<dbReference type="PANTHER" id="PTHR37984:SF5">
    <property type="entry name" value="PROTEIN NYNRIN-LIKE"/>
    <property type="match status" value="1"/>
</dbReference>
<keyword evidence="6" id="KW-0255">Endonuclease</keyword>
<evidence type="ECO:0000256" key="3">
    <source>
        <dbReference type="ARBA" id="ARBA00022679"/>
    </source>
</evidence>
<dbReference type="GO" id="GO:0015074">
    <property type="term" value="P:DNA integration"/>
    <property type="evidence" value="ECO:0007669"/>
    <property type="project" value="InterPro"/>
</dbReference>
<keyword evidence="7" id="KW-0378">Hydrolase</keyword>
<feature type="compositionally biased region" description="Basic and acidic residues" evidence="11">
    <location>
        <begin position="118"/>
        <end position="146"/>
    </location>
</feature>
<dbReference type="Pfam" id="PF00098">
    <property type="entry name" value="zf-CCHC"/>
    <property type="match status" value="1"/>
</dbReference>
<dbReference type="GO" id="GO:0016787">
    <property type="term" value="F:hydrolase activity"/>
    <property type="evidence" value="ECO:0007669"/>
    <property type="project" value="UniProtKB-KW"/>
</dbReference>
<keyword evidence="8" id="KW-0694">RNA-binding</keyword>
<dbReference type="InterPro" id="IPR036397">
    <property type="entry name" value="RNaseH_sf"/>
</dbReference>
<dbReference type="PROSITE" id="PS50994">
    <property type="entry name" value="INTEGRASE"/>
    <property type="match status" value="1"/>
</dbReference>
<dbReference type="InterPro" id="IPR036875">
    <property type="entry name" value="Znf_CCHC_sf"/>
</dbReference>
<feature type="compositionally biased region" description="Basic and acidic residues" evidence="11">
    <location>
        <begin position="248"/>
        <end position="260"/>
    </location>
</feature>
<dbReference type="Pfam" id="PF17917">
    <property type="entry name" value="RT_RNaseH"/>
    <property type="match status" value="1"/>
</dbReference>
<dbReference type="InterPro" id="IPR001878">
    <property type="entry name" value="Znf_CCHC"/>
</dbReference>
<dbReference type="Pfam" id="PF03732">
    <property type="entry name" value="Retrotrans_gag"/>
    <property type="match status" value="1"/>
</dbReference>
<feature type="domain" description="CCHC-type" evidence="12">
    <location>
        <begin position="512"/>
        <end position="528"/>
    </location>
</feature>
<dbReference type="InterPro" id="IPR005162">
    <property type="entry name" value="Retrotrans_gag_dom"/>
</dbReference>
<dbReference type="SMART" id="SM00343">
    <property type="entry name" value="ZnF_C2HC"/>
    <property type="match status" value="1"/>
</dbReference>
<feature type="region of interest" description="Disordered" evidence="11">
    <location>
        <begin position="421"/>
        <end position="504"/>
    </location>
</feature>
<dbReference type="Pfam" id="PF08284">
    <property type="entry name" value="RVP_2"/>
    <property type="match status" value="1"/>
</dbReference>
<dbReference type="SUPFAM" id="SSF50630">
    <property type="entry name" value="Acid proteases"/>
    <property type="match status" value="1"/>
</dbReference>
<feature type="region of interest" description="Disordered" evidence="11">
    <location>
        <begin position="113"/>
        <end position="178"/>
    </location>
</feature>
<dbReference type="PANTHER" id="PTHR37984">
    <property type="entry name" value="PROTEIN CBG26694"/>
    <property type="match status" value="1"/>
</dbReference>
<dbReference type="InterPro" id="IPR043502">
    <property type="entry name" value="DNA/RNA_pol_sf"/>
</dbReference>
<evidence type="ECO:0000259" key="14">
    <source>
        <dbReference type="PROSITE" id="PS50994"/>
    </source>
</evidence>
<dbReference type="CDD" id="cd01647">
    <property type="entry name" value="RT_LTR"/>
    <property type="match status" value="1"/>
</dbReference>
<feature type="compositionally biased region" description="Basic and acidic residues" evidence="11">
    <location>
        <begin position="65"/>
        <end position="81"/>
    </location>
</feature>
<feature type="region of interest" description="Disordered" evidence="11">
    <location>
        <begin position="526"/>
        <end position="548"/>
    </location>
</feature>
<dbReference type="STRING" id="5643.A0A060SBV1"/>
<evidence type="ECO:0000256" key="10">
    <source>
        <dbReference type="PROSITE-ProRule" id="PRU00047"/>
    </source>
</evidence>
<gene>
    <name evidence="15" type="ORF">BN946_scf184943.g27</name>
</gene>
<evidence type="ECO:0000256" key="7">
    <source>
        <dbReference type="ARBA" id="ARBA00022801"/>
    </source>
</evidence>
<dbReference type="Pfam" id="PF00078">
    <property type="entry name" value="RVT_1"/>
    <property type="match status" value="1"/>
</dbReference>
<dbReference type="GO" id="GO:0003964">
    <property type="term" value="F:RNA-directed DNA polymerase activity"/>
    <property type="evidence" value="ECO:0007669"/>
    <property type="project" value="UniProtKB-KW"/>
</dbReference>
<dbReference type="GO" id="GO:0008270">
    <property type="term" value="F:zinc ion binding"/>
    <property type="evidence" value="ECO:0007669"/>
    <property type="project" value="UniProtKB-KW"/>
</dbReference>
<evidence type="ECO:0000256" key="8">
    <source>
        <dbReference type="ARBA" id="ARBA00022884"/>
    </source>
</evidence>
<evidence type="ECO:0000256" key="1">
    <source>
        <dbReference type="ARBA" id="ARBA00012493"/>
    </source>
</evidence>
<dbReference type="SUPFAM" id="SSF57756">
    <property type="entry name" value="Retrovirus zinc finger-like domains"/>
    <property type="match status" value="1"/>
</dbReference>
<dbReference type="EMBL" id="CCBP010000109">
    <property type="protein sequence ID" value="CDO71992.1"/>
    <property type="molecule type" value="Genomic_DNA"/>
</dbReference>
<dbReference type="SUPFAM" id="SSF56672">
    <property type="entry name" value="DNA/RNA polymerases"/>
    <property type="match status" value="1"/>
</dbReference>
<keyword evidence="5" id="KW-0540">Nuclease</keyword>
<sequence>MHKGKTVDVCNWGAAGIPEEELDPEAQKREFALCSANRPHGTNLSDGYDTDEQLAMLQNWQAVKKNEHMPLKEEHNSDAAKRPAQTSGSDQVRDALLREVETLRREVAALRARAASNRQDETIGMRDKERDNGVKEHAAEVPKHTEPLASHPSGSSKRRPARPLRREKGSSLRPVAQLEPGSYLDRAFKQLIGGGKAGGSDTSISPEGSESDQENQPALRAGADDTGDDTSDSESAVVCSSSRKKLKLKPEKPEPYDGRPDAQVFHKFMRQTTEYLSAFDIEPRMIASHVSNFLKGNAYNFWVTTVESKNPQKWDLKRLFVELFNYCFPPDYRLQMRERLRRSSQRDRSVREYVHELESLFLAVGLVSEREHVDKLWHGLNVSIQKELWKRELTPISSSWDDIREAAELIEIAERVGQRLGRDRNPVPANDKASRDRRRSRSRDRDRDARSGPPRNGRRFARASGRDHRHSDRPRESRPGPAITGRNGRPRASGNREQLSKGEKEELTAAGKCFLCKKAGHFQRDCPENNKVKSERPGRPPGVSSYHVTVGTSEVPVDGDLLRELAGNEESTGGIDLHAMYISSEAPDDDWYRSFEGQNPTFPWRDHCADFWDAQKETPTLPELPMTRKEGRPVTRLGDLYAERAERVLQRYGPYCCKDAGFDRQRKYRASVYRTTPDLHVIMHFRFDTLIESEKLKDPGFNLPRWYRQMVVHTFAPDHQACFLSTRGEPMGYALADGARRLLHEEIPWPDHLAELAQSRFVCDQGDGFVRVVDLYLQFTLDIPNTLLENIYFDLPNYFATRACRAMGPDGWSLWDDLDGELNGLFWAGRKGRRGRWWQNIIELNAVSPRTKRAERSPLEQPDPIAALQRNAASARDMKRLIPEPVVVVVNVNGHPARALLDSGSLSDFMSAKMAHQLGVKVFELEKPLPVHLAVQGSRAKINFGCRAVLEYQNIRDDRYFDVVNLLNYDLILGTPFLYQHKVSFSFNPTAVVIGSPKALPIEGKSVRVLQSHSADILEAQLAKAREELRQYAEPICKEASDSPLPPLRAINHRIPLIDEHKVYSWRPSKCPDALRSLWIEKRDAYLKSGRWKVSSARNTSPMLLLTKPGTGVNGIPPRLRVVCDLRERNANTRKVTSPLPDMEGILRRIARRPFRSLIDGKDAYEQIRVEPEHVERTAMTTPDGNMVSLVLQQGDCNAVATYQSLMNHIFGPHIGVFMDVYLDDIAIYSDTLEDHVRHVRTVIDILRREQLYLSASKLHFLCREMKVIGRIVDDQGIRMDPDKVDSVLNWKTPTNKELLRGFLGSVGYLADDIATIRIPMGILTTLTGSDTSFKWDYTHQRAFDEIKRLVHSHREHHRVPLDYSPEAPPIWLVTDGSHGGIAGVVAQGDDFRRGRVAAFFSAKLSSAQMNYPVHEIEMLAGVEAMRRHRDILLGCTFTWVTDHKGLVHLLKQRNLSGRQARWLEHISEFNFSIQYVPGVENVLADALSRIYSNDAPGTVRAASEYAMFDETDRTPARLEMAAVSVPVLVETEGRAAMLTAPDGGQPTGAPRRSQRIRRPSARAVEASAPSGGRPGETALTGTRGGSAALSGGRADTPTTPGAHAELLARSEGPTPEESVLTEGRAPATSGLRQPSQARMTARLEPAAETGRPETAKEFSKCIRKLVLHGPRVEQAEGELPIRDTPATSTKGVEASDTAEGRPNEQATAPATVIAPSLLNHVESSEGIHLQEELRDRYGEDPFFTSILANPKQFKNFRIDDGLVKLVEHNQERLCIPDIRISGRSAREIVIAHAHSLLAHLGPHKTSSLLRDHVWWKSLLQDVQKYCDSCMTCKRSKPANQKPYGLLNPLPVPSAPWEAVGIDFVGPLPESKNRDGSFDAITTIIDLLTGMVHLVPSRTTYKARDVAELVFSEIYKHHGLPKAIVSD</sequence>
<feature type="domain" description="Reverse transcriptase" evidence="13">
    <location>
        <begin position="1087"/>
        <end position="1273"/>
    </location>
</feature>
<dbReference type="OMA" id="EYMADIS"/>
<reference evidence="15" key="1">
    <citation type="submission" date="2014-01" db="EMBL/GenBank/DDBJ databases">
        <title>The genome of the white-rot fungus Pycnoporus cinnabarinus: a basidiomycete model with a versatile arsenal for lignocellulosic biomass breakdown.</title>
        <authorList>
            <person name="Levasseur A."/>
            <person name="Lomascolo A."/>
            <person name="Ruiz-Duenas F.J."/>
            <person name="Uzan E."/>
            <person name="Piumi F."/>
            <person name="Kues U."/>
            <person name="Ram A.F.J."/>
            <person name="Murat C."/>
            <person name="Haon M."/>
            <person name="Benoit I."/>
            <person name="Arfi Y."/>
            <person name="Chevret D."/>
            <person name="Drula E."/>
            <person name="Kwon M.J."/>
            <person name="Gouret P."/>
            <person name="Lesage-Meessen L."/>
            <person name="Lombard V."/>
            <person name="Mariette J."/>
            <person name="Noirot C."/>
            <person name="Park J."/>
            <person name="Patyshakuliyeva A."/>
            <person name="Wieneger R.A.B."/>
            <person name="Wosten H.A.B."/>
            <person name="Martin F."/>
            <person name="Coutinho P.M."/>
            <person name="de Vries R."/>
            <person name="Martinez A.T."/>
            <person name="Klopp C."/>
            <person name="Pontarotti P."/>
            <person name="Henrissat B."/>
            <person name="Record E."/>
        </authorList>
    </citation>
    <scope>NUCLEOTIDE SEQUENCE [LARGE SCALE GENOMIC DNA]</scope>
    <source>
        <strain evidence="15">BRFM137</strain>
    </source>
</reference>
<dbReference type="Gene3D" id="4.10.60.10">
    <property type="entry name" value="Zinc finger, CCHC-type"/>
    <property type="match status" value="1"/>
</dbReference>
<accession>A0A060SBV1</accession>
<feature type="region of interest" description="Disordered" evidence="11">
    <location>
        <begin position="1683"/>
        <end position="1706"/>
    </location>
</feature>
<evidence type="ECO:0000256" key="6">
    <source>
        <dbReference type="ARBA" id="ARBA00022759"/>
    </source>
</evidence>
<dbReference type="Proteomes" id="UP000029665">
    <property type="component" value="Unassembled WGS sequence"/>
</dbReference>
<dbReference type="InterPro" id="IPR001584">
    <property type="entry name" value="Integrase_cat-core"/>
</dbReference>
<dbReference type="HOGENOM" id="CLU_235262_0_0_1"/>
<dbReference type="InterPro" id="IPR021109">
    <property type="entry name" value="Peptidase_aspartic_dom_sf"/>
</dbReference>
<dbReference type="Gene3D" id="1.10.340.70">
    <property type="match status" value="1"/>
</dbReference>